<dbReference type="Pfam" id="PF00535">
    <property type="entry name" value="Glycos_transf_2"/>
    <property type="match status" value="1"/>
</dbReference>
<feature type="domain" description="Glycosyltransferase 2-like" evidence="3">
    <location>
        <begin position="5"/>
        <end position="123"/>
    </location>
</feature>
<dbReference type="RefSeq" id="WP_125126128.1">
    <property type="nucleotide sequence ID" value="NZ_RHJS01000002.1"/>
</dbReference>
<dbReference type="Gene3D" id="3.90.550.10">
    <property type="entry name" value="Spore Coat Polysaccharide Biosynthesis Protein SpsA, Chain A"/>
    <property type="match status" value="1"/>
</dbReference>
<dbReference type="AlphaFoldDB" id="A0A3R8R1Q3"/>
<evidence type="ECO:0000313" key="6">
    <source>
        <dbReference type="Proteomes" id="UP000274920"/>
    </source>
</evidence>
<reference evidence="5" key="1">
    <citation type="submission" date="2018-10" db="EMBL/GenBank/DDBJ databases">
        <title>Schaedlerella arabinophila gen. nov. sp. nov., isolated from the mouse intestinal tract and comparative analysis with the genome of the closely related altered Schaedler flora strain ASF502.</title>
        <authorList>
            <person name="Miyake S."/>
            <person name="Soh M."/>
            <person name="Seedorf H."/>
        </authorList>
    </citation>
    <scope>NUCLEOTIDE SEQUENCE [LARGE SCALE GENOMIC DNA]</scope>
    <source>
        <strain evidence="5">DSM 106076</strain>
    </source>
</reference>
<dbReference type="SUPFAM" id="SSF53448">
    <property type="entry name" value="Nucleotide-diphospho-sugar transferases"/>
    <property type="match status" value="1"/>
</dbReference>
<dbReference type="CDD" id="cd00761">
    <property type="entry name" value="Glyco_tranf_GTA_type"/>
    <property type="match status" value="1"/>
</dbReference>
<proteinExistence type="predicted"/>
<dbReference type="Proteomes" id="UP000274920">
    <property type="component" value="Unassembled WGS sequence"/>
</dbReference>
<dbReference type="PANTHER" id="PTHR22916:SF51">
    <property type="entry name" value="GLYCOSYLTRANSFERASE EPSH-RELATED"/>
    <property type="match status" value="1"/>
</dbReference>
<dbReference type="EMBL" id="RHJS01000002">
    <property type="protein sequence ID" value="RRK30281.1"/>
    <property type="molecule type" value="Genomic_DNA"/>
</dbReference>
<keyword evidence="1" id="KW-0328">Glycosyltransferase</keyword>
<dbReference type="GO" id="GO:0016757">
    <property type="term" value="F:glycosyltransferase activity"/>
    <property type="evidence" value="ECO:0007669"/>
    <property type="project" value="UniProtKB-KW"/>
</dbReference>
<dbReference type="InterPro" id="IPR029044">
    <property type="entry name" value="Nucleotide-diphossugar_trans"/>
</dbReference>
<evidence type="ECO:0000259" key="4">
    <source>
        <dbReference type="Pfam" id="PF04230"/>
    </source>
</evidence>
<evidence type="ECO:0000313" key="5">
    <source>
        <dbReference type="EMBL" id="RRK30281.1"/>
    </source>
</evidence>
<dbReference type="Pfam" id="PF04230">
    <property type="entry name" value="PS_pyruv_trans"/>
    <property type="match status" value="1"/>
</dbReference>
<name>A0A3R8R1Q3_9FIRM</name>
<evidence type="ECO:0000256" key="1">
    <source>
        <dbReference type="ARBA" id="ARBA00022676"/>
    </source>
</evidence>
<sequence>MKKVSVIIPMYNSEKYIRLCLCSVLGQTFRDMEILVVDDGSADRGPEICEEMRLADDRIRICRKENGGVSSARNLGIERAGGEYLFFLDSDDAVHPCLIEQMLRKAEEQQADLVFCGYRKLDTEKMDGALEEGKKGCGRIRQQTAEGEEAEEWFHIRHANALSGIGGKLLRRAAIGPLRFDRSLVNGEDTMFLYQLIRGQVRCVYLQKDWYYYRLHPESATQYSAMPGGTRYFESSRRIRDEEYRRGRTEFALTWERIAAGQMERYYSVLKSAADQRECAGMRKLAAKERKHPMFERLLLSERVLFDLCFSCHTLYVPVNRMVPVLLKWKETVMMRKNHGDIGIITFHCSNNYGAMLQAYGLKSFLRRNGKKADIVRYEPFYMTGRHWWIPYAPLRGWKGRIWCLFNMWDGFLAHLRTREEFSRQLQNMNYFRYKYLVNKKRRKILTAAGLKRLKYRCYVLGSDQIWNPDITCGLKKAYFGAFQNRRKKRVISYAASFGGSELSPRYDKEFAKLVSHVDAVSVREEEAVPYVERLYGSKVTAVLDPVFFLKKESWQNVERIPERADKRRYILVYVTEPNQEMADYAKKLSRDTGLPVLEVRAGQLGTDAGFEVDYSTGPGELLGYIHRAEYVVSNSFHAVAFSIIYEKQFLAFVHSNLGARVRNILRIHGLQERLCEGSRTADIHARIDWEAVREKTKEHVRLSGEFLLNQIEESVEVET</sequence>
<keyword evidence="6" id="KW-1185">Reference proteome</keyword>
<comment type="caution">
    <text evidence="5">The sequence shown here is derived from an EMBL/GenBank/DDBJ whole genome shotgun (WGS) entry which is preliminary data.</text>
</comment>
<feature type="domain" description="Polysaccharide pyruvyl transferase" evidence="4">
    <location>
        <begin position="352"/>
        <end position="657"/>
    </location>
</feature>
<keyword evidence="2 5" id="KW-0808">Transferase</keyword>
<gene>
    <name evidence="5" type="ORF">EBB54_01985</name>
</gene>
<organism evidence="5 6">
    <name type="scientific">Schaedlerella arabinosiphila</name>
    <dbReference type="NCBI Taxonomy" id="2044587"/>
    <lineage>
        <taxon>Bacteria</taxon>
        <taxon>Bacillati</taxon>
        <taxon>Bacillota</taxon>
        <taxon>Clostridia</taxon>
        <taxon>Lachnospirales</taxon>
        <taxon>Lachnospiraceae</taxon>
        <taxon>Schaedlerella</taxon>
    </lineage>
</organism>
<dbReference type="PANTHER" id="PTHR22916">
    <property type="entry name" value="GLYCOSYLTRANSFERASE"/>
    <property type="match status" value="1"/>
</dbReference>
<dbReference type="InterPro" id="IPR007345">
    <property type="entry name" value="Polysacch_pyruvyl_Trfase"/>
</dbReference>
<protein>
    <submittedName>
        <fullName evidence="5">Glycosyltransferase</fullName>
    </submittedName>
</protein>
<dbReference type="InterPro" id="IPR001173">
    <property type="entry name" value="Glyco_trans_2-like"/>
</dbReference>
<evidence type="ECO:0000256" key="2">
    <source>
        <dbReference type="ARBA" id="ARBA00022679"/>
    </source>
</evidence>
<accession>A0A3R8R1Q3</accession>
<evidence type="ECO:0000259" key="3">
    <source>
        <dbReference type="Pfam" id="PF00535"/>
    </source>
</evidence>